<reference evidence="2 3" key="1">
    <citation type="submission" date="2014-12" db="EMBL/GenBank/DDBJ databases">
        <title>Genome assembly of Enhygromyxa salina DSM 15201.</title>
        <authorList>
            <person name="Sharma G."/>
            <person name="Subramanian S."/>
        </authorList>
    </citation>
    <scope>NUCLEOTIDE SEQUENCE [LARGE SCALE GENOMIC DNA]</scope>
    <source>
        <strain evidence="2 3">DSM 15201</strain>
    </source>
</reference>
<organism evidence="2 3">
    <name type="scientific">Enhygromyxa salina</name>
    <dbReference type="NCBI Taxonomy" id="215803"/>
    <lineage>
        <taxon>Bacteria</taxon>
        <taxon>Pseudomonadati</taxon>
        <taxon>Myxococcota</taxon>
        <taxon>Polyangia</taxon>
        <taxon>Nannocystales</taxon>
        <taxon>Nannocystaceae</taxon>
        <taxon>Enhygromyxa</taxon>
    </lineage>
</organism>
<proteinExistence type="predicted"/>
<feature type="repeat" description="TPR" evidence="1">
    <location>
        <begin position="133"/>
        <end position="166"/>
    </location>
</feature>
<sequence length="569" mass="62585">MTLSLSGLLIVSGCAYFQNSKSKLEEAQIALNAGDEATAETLYRDTMRSKGKDSDEARALLVNLLINRGGRLMNEGKSDDAMGHLREALSLDATRDESRIAYARALMKVERYTEAIDTLMEGKGCRGCKTMIAVIYLERGQAGVRDGDYADALSDFELALGMNRDPITVLAKVDVYTVGHYGTGIEAVGYLDHAQRLMPPDQVGAQQVWWDKRTAIIYNAALAHEDAAISAALALPDPRRKVAASQRIIDKLELSMYAASLQIYARDYDQGTQRGLATYAEAEGAIPDADLARLRETLMNLFMQRAAIHLAADEDGAARKILAQALELDPGNRTLSFQNIIATAARSTSEARKLLAKWEGDEAHPKLRALLELVYVRNMMGIGQFTAARAGLERAERYAPDLLDNHLARAELEAQTRFEGLRTVWYERYRELETFSYPAGRINYYGRALAQVRFVQAAYDDAAARDYLRIPAFETRLGELEKTITEFYPYDAALAPADKPDAALLLLDRKESGEFEAKITGPKQEHVIKVAGESQSELELGAPGLAVVQAPTGPKAVFAEPGVKIIVGI</sequence>
<evidence type="ECO:0000313" key="3">
    <source>
        <dbReference type="Proteomes" id="UP000031599"/>
    </source>
</evidence>
<dbReference type="AlphaFoldDB" id="A0A0C1Z5Y4"/>
<dbReference type="EMBL" id="JMCC02000109">
    <property type="protein sequence ID" value="KIG13044.1"/>
    <property type="molecule type" value="Genomic_DNA"/>
</dbReference>
<dbReference type="Proteomes" id="UP000031599">
    <property type="component" value="Unassembled WGS sequence"/>
</dbReference>
<gene>
    <name evidence="2" type="ORF">DB30_00616</name>
</gene>
<comment type="caution">
    <text evidence="2">The sequence shown here is derived from an EMBL/GenBank/DDBJ whole genome shotgun (WGS) entry which is preliminary data.</text>
</comment>
<name>A0A0C1Z5Y4_9BACT</name>
<dbReference type="RefSeq" id="WP_052556503.1">
    <property type="nucleotide sequence ID" value="NZ_JMCC02000109.1"/>
</dbReference>
<dbReference type="PROSITE" id="PS50005">
    <property type="entry name" value="TPR"/>
    <property type="match status" value="1"/>
</dbReference>
<dbReference type="InterPro" id="IPR019734">
    <property type="entry name" value="TPR_rpt"/>
</dbReference>
<evidence type="ECO:0000313" key="2">
    <source>
        <dbReference type="EMBL" id="KIG13044.1"/>
    </source>
</evidence>
<dbReference type="InterPro" id="IPR011990">
    <property type="entry name" value="TPR-like_helical_dom_sf"/>
</dbReference>
<protein>
    <recommendedName>
        <fullName evidence="4">Tetratricopeptide repeat protein</fullName>
    </recommendedName>
</protein>
<evidence type="ECO:0008006" key="4">
    <source>
        <dbReference type="Google" id="ProtNLM"/>
    </source>
</evidence>
<evidence type="ECO:0000256" key="1">
    <source>
        <dbReference type="PROSITE-ProRule" id="PRU00339"/>
    </source>
</evidence>
<dbReference type="Gene3D" id="1.25.40.10">
    <property type="entry name" value="Tetratricopeptide repeat domain"/>
    <property type="match status" value="1"/>
</dbReference>
<dbReference type="SMART" id="SM00028">
    <property type="entry name" value="TPR"/>
    <property type="match status" value="3"/>
</dbReference>
<dbReference type="SUPFAM" id="SSF48452">
    <property type="entry name" value="TPR-like"/>
    <property type="match status" value="1"/>
</dbReference>
<accession>A0A0C1Z5Y4</accession>
<keyword evidence="1" id="KW-0802">TPR repeat</keyword>